<evidence type="ECO:0000313" key="1">
    <source>
        <dbReference type="EMBL" id="GAI72342.1"/>
    </source>
</evidence>
<dbReference type="AlphaFoldDB" id="X1QUT8"/>
<accession>X1QUT8</accession>
<gene>
    <name evidence="1" type="ORF">S12H4_03926</name>
</gene>
<comment type="caution">
    <text evidence="1">The sequence shown here is derived from an EMBL/GenBank/DDBJ whole genome shotgun (WGS) entry which is preliminary data.</text>
</comment>
<protein>
    <submittedName>
        <fullName evidence="1">Uncharacterized protein</fullName>
    </submittedName>
</protein>
<proteinExistence type="predicted"/>
<organism evidence="1">
    <name type="scientific">marine sediment metagenome</name>
    <dbReference type="NCBI Taxonomy" id="412755"/>
    <lineage>
        <taxon>unclassified sequences</taxon>
        <taxon>metagenomes</taxon>
        <taxon>ecological metagenomes</taxon>
    </lineage>
</organism>
<name>X1QUT8_9ZZZZ</name>
<dbReference type="EMBL" id="BARW01001155">
    <property type="protein sequence ID" value="GAI72342.1"/>
    <property type="molecule type" value="Genomic_DNA"/>
</dbReference>
<reference evidence="1" key="1">
    <citation type="journal article" date="2014" name="Front. Microbiol.">
        <title>High frequency of phylogenetically diverse reductive dehalogenase-homologous genes in deep subseafloor sedimentary metagenomes.</title>
        <authorList>
            <person name="Kawai M."/>
            <person name="Futagami T."/>
            <person name="Toyoda A."/>
            <person name="Takaki Y."/>
            <person name="Nishi S."/>
            <person name="Hori S."/>
            <person name="Arai W."/>
            <person name="Tsubouchi T."/>
            <person name="Morono Y."/>
            <person name="Uchiyama I."/>
            <person name="Ito T."/>
            <person name="Fujiyama A."/>
            <person name="Inagaki F."/>
            <person name="Takami H."/>
        </authorList>
    </citation>
    <scope>NUCLEOTIDE SEQUENCE</scope>
    <source>
        <strain evidence="1">Expedition CK06-06</strain>
    </source>
</reference>
<sequence>MERSARHFLTIKAARELRKEVEQAGLENLKILAEAGTSIVGTYLQSCSPSEKAQYRRDLNALSQMGITPDMVLSELARQMPEVAPIMEGKEGYKRGEVEKLEAFVREEAK</sequence>